<keyword evidence="3" id="KW-0805">Transcription regulation</keyword>
<name>A0ABS3DX81_9BACI</name>
<keyword evidence="4" id="KW-0238">DNA-binding</keyword>
<evidence type="ECO:0000313" key="8">
    <source>
        <dbReference type="EMBL" id="MBN8235923.1"/>
    </source>
</evidence>
<keyword evidence="9" id="KW-1185">Reference proteome</keyword>
<evidence type="ECO:0000256" key="2">
    <source>
        <dbReference type="ARBA" id="ARBA00023012"/>
    </source>
</evidence>
<feature type="domain" description="Response regulatory" evidence="7">
    <location>
        <begin position="150"/>
        <end position="268"/>
    </location>
</feature>
<dbReference type="RefSeq" id="WP_035532533.1">
    <property type="nucleotide sequence ID" value="NZ_JAEKJY010000003.1"/>
</dbReference>
<evidence type="ECO:0000256" key="1">
    <source>
        <dbReference type="ARBA" id="ARBA00022553"/>
    </source>
</evidence>
<dbReference type="InterPro" id="IPR039420">
    <property type="entry name" value="WalR-like"/>
</dbReference>
<dbReference type="Gene3D" id="3.40.50.2300">
    <property type="match status" value="1"/>
</dbReference>
<dbReference type="PROSITE" id="PS50110">
    <property type="entry name" value="RESPONSE_REGULATORY"/>
    <property type="match status" value="1"/>
</dbReference>
<evidence type="ECO:0000256" key="5">
    <source>
        <dbReference type="ARBA" id="ARBA00023163"/>
    </source>
</evidence>
<comment type="caution">
    <text evidence="6">Lacks conserved residue(s) required for the propagation of feature annotation.</text>
</comment>
<evidence type="ECO:0000256" key="6">
    <source>
        <dbReference type="PROSITE-ProRule" id="PRU00169"/>
    </source>
</evidence>
<keyword evidence="5" id="KW-0804">Transcription</keyword>
<comment type="caution">
    <text evidence="8">The sequence shown here is derived from an EMBL/GenBank/DDBJ whole genome shotgun (WGS) entry which is preliminary data.</text>
</comment>
<evidence type="ECO:0000313" key="9">
    <source>
        <dbReference type="Proteomes" id="UP000663970"/>
    </source>
</evidence>
<gene>
    <name evidence="8" type="ORF">JF544_11720</name>
</gene>
<reference evidence="8 9" key="1">
    <citation type="submission" date="2020-12" db="EMBL/GenBank/DDBJ databases">
        <title>Oil enriched cultivation method for isolating marine PHA-producing bacteria.</title>
        <authorList>
            <person name="Zheng W."/>
            <person name="Yu S."/>
            <person name="Huang Y."/>
        </authorList>
    </citation>
    <scope>NUCLEOTIDE SEQUENCE [LARGE SCALE GENOMIC DNA]</scope>
    <source>
        <strain evidence="8 9">SY-2-6</strain>
    </source>
</reference>
<dbReference type="InterPro" id="IPR001789">
    <property type="entry name" value="Sig_transdc_resp-reg_receiver"/>
</dbReference>
<evidence type="ECO:0000259" key="7">
    <source>
        <dbReference type="PROSITE" id="PS50110"/>
    </source>
</evidence>
<dbReference type="EMBL" id="JAEKJY010000003">
    <property type="protein sequence ID" value="MBN8235923.1"/>
    <property type="molecule type" value="Genomic_DNA"/>
</dbReference>
<dbReference type="PANTHER" id="PTHR48111">
    <property type="entry name" value="REGULATOR OF RPOS"/>
    <property type="match status" value="1"/>
</dbReference>
<dbReference type="InterPro" id="IPR011006">
    <property type="entry name" value="CheY-like_superfamily"/>
</dbReference>
<dbReference type="CDD" id="cd17574">
    <property type="entry name" value="REC_OmpR"/>
    <property type="match status" value="1"/>
</dbReference>
<accession>A0ABS3DX81</accession>
<dbReference type="Pfam" id="PF00072">
    <property type="entry name" value="Response_reg"/>
    <property type="match status" value="1"/>
</dbReference>
<keyword evidence="2" id="KW-0902">Two-component regulatory system</keyword>
<evidence type="ECO:0000256" key="4">
    <source>
        <dbReference type="ARBA" id="ARBA00023125"/>
    </source>
</evidence>
<evidence type="ECO:0000256" key="3">
    <source>
        <dbReference type="ARBA" id="ARBA00023015"/>
    </source>
</evidence>
<protein>
    <submittedName>
        <fullName evidence="8">Response regulator transcription factor</fullName>
    </submittedName>
</protein>
<keyword evidence="1" id="KW-0597">Phosphoprotein</keyword>
<proteinExistence type="predicted"/>
<dbReference type="PANTHER" id="PTHR48111:SF1">
    <property type="entry name" value="TWO-COMPONENT RESPONSE REGULATOR ORR33"/>
    <property type="match status" value="1"/>
</dbReference>
<dbReference type="Proteomes" id="UP000663970">
    <property type="component" value="Unassembled WGS sequence"/>
</dbReference>
<sequence>MAATHIGSRIIQSFNHFLHYYQSSQLSCGMILARADMNEAGVREMEAYLEKEEPGTAFQVSYDPQEKILGILLDGCALAYTHFLSLHVKDVLSRNRQLTGDLWVGSFPENSDHAEQMMFDMLWKIIDGNHQTNDIHVYQGQKEKDQSTKSVLLVDSDQSLVQLLTNYLQGKGYVVHTAEDGKTGVDVYQNVLPDLVITEINLSALGGYQFINQIKNIDEDSKKSTEIIVLTNKQLEEDVRRTFDYGVSDYMTKPFSLVELEARMKRLVSVSK</sequence>
<dbReference type="SUPFAM" id="SSF52172">
    <property type="entry name" value="CheY-like"/>
    <property type="match status" value="1"/>
</dbReference>
<dbReference type="SMART" id="SM00448">
    <property type="entry name" value="REC"/>
    <property type="match status" value="1"/>
</dbReference>
<organism evidence="8 9">
    <name type="scientific">Halobacillus kuroshimensis</name>
    <dbReference type="NCBI Taxonomy" id="302481"/>
    <lineage>
        <taxon>Bacteria</taxon>
        <taxon>Bacillati</taxon>
        <taxon>Bacillota</taxon>
        <taxon>Bacilli</taxon>
        <taxon>Bacillales</taxon>
        <taxon>Bacillaceae</taxon>
        <taxon>Halobacillus</taxon>
    </lineage>
</organism>